<dbReference type="HOGENOM" id="CLU_137972_0_0_10"/>
<dbReference type="STRING" id="700598.Niako_0417"/>
<dbReference type="PANTHER" id="PTHR35866:SF1">
    <property type="entry name" value="YKGJ FAMILY CYSTEINE CLUSTER PROTEIN"/>
    <property type="match status" value="1"/>
</dbReference>
<sequence length="190" mass="22208">MLMSLLRMKRKMQANRPAFRRFLTKLEKNPPKKLDAMAVEIDKEVWAETDCLACANCCKTMTPTFTNTDIKRISAHLEMTEEAFKKKWLKKDRAGDWINTVQPCQFLNLKDNKCSIYEVRPKDCSGFPHHTRRHMVDYMHVFKQNIEYCPATFRLVEKMIEKVNGVEAETAAKPDAVVSKLKEEGKKRHK</sequence>
<dbReference type="eggNOG" id="COG0727">
    <property type="taxonomic scope" value="Bacteria"/>
</dbReference>
<dbReference type="RefSeq" id="WP_014216729.1">
    <property type="nucleotide sequence ID" value="NC_016609.1"/>
</dbReference>
<dbReference type="PATRIC" id="fig|700598.3.peg.433"/>
<dbReference type="Proteomes" id="UP000005438">
    <property type="component" value="Chromosome"/>
</dbReference>
<dbReference type="KEGG" id="nko:Niako_0417"/>
<reference evidence="1 2" key="1">
    <citation type="submission" date="2011-12" db="EMBL/GenBank/DDBJ databases">
        <title>The complete genome of Niastella koreensis GR20-10.</title>
        <authorList>
            <consortium name="US DOE Joint Genome Institute (JGI-PGF)"/>
            <person name="Lucas S."/>
            <person name="Han J."/>
            <person name="Lapidus A."/>
            <person name="Bruce D."/>
            <person name="Goodwin L."/>
            <person name="Pitluck S."/>
            <person name="Peters L."/>
            <person name="Kyrpides N."/>
            <person name="Mavromatis K."/>
            <person name="Ivanova N."/>
            <person name="Mikhailova N."/>
            <person name="Davenport K."/>
            <person name="Saunders E."/>
            <person name="Detter J.C."/>
            <person name="Tapia R."/>
            <person name="Han C."/>
            <person name="Land M."/>
            <person name="Hauser L."/>
            <person name="Markowitz V."/>
            <person name="Cheng J.-F."/>
            <person name="Hugenholtz P."/>
            <person name="Woyke T."/>
            <person name="Wu D."/>
            <person name="Tindall B."/>
            <person name="Pomrenke H."/>
            <person name="Brambilla E."/>
            <person name="Klenk H.-P."/>
            <person name="Eisen J.A."/>
        </authorList>
    </citation>
    <scope>NUCLEOTIDE SEQUENCE [LARGE SCALE GENOMIC DNA]</scope>
    <source>
        <strain evidence="2">DSM 17620 / KACC 11465 / NBRC 106392 / GR20-10</strain>
    </source>
</reference>
<dbReference type="Pfam" id="PF03692">
    <property type="entry name" value="CxxCxxCC"/>
    <property type="match status" value="1"/>
</dbReference>
<organism evidence="1 2">
    <name type="scientific">Niastella koreensis (strain DSM 17620 / KACC 11465 / NBRC 106392 / GR20-10)</name>
    <dbReference type="NCBI Taxonomy" id="700598"/>
    <lineage>
        <taxon>Bacteria</taxon>
        <taxon>Pseudomonadati</taxon>
        <taxon>Bacteroidota</taxon>
        <taxon>Chitinophagia</taxon>
        <taxon>Chitinophagales</taxon>
        <taxon>Chitinophagaceae</taxon>
        <taxon>Niastella</taxon>
    </lineage>
</organism>
<proteinExistence type="predicted"/>
<dbReference type="PANTHER" id="PTHR35866">
    <property type="entry name" value="PUTATIVE-RELATED"/>
    <property type="match status" value="1"/>
</dbReference>
<dbReference type="InterPro" id="IPR005358">
    <property type="entry name" value="Puta_zinc/iron-chelating_dom"/>
</dbReference>
<name>G8TQT1_NIAKG</name>
<evidence type="ECO:0000313" key="1">
    <source>
        <dbReference type="EMBL" id="AEV96815.1"/>
    </source>
</evidence>
<protein>
    <recommendedName>
        <fullName evidence="3">Fe-S oxidoreductase</fullName>
    </recommendedName>
</protein>
<gene>
    <name evidence="1" type="ordered locus">Niako_0417</name>
</gene>
<dbReference type="EMBL" id="CP003178">
    <property type="protein sequence ID" value="AEV96815.1"/>
    <property type="molecule type" value="Genomic_DNA"/>
</dbReference>
<evidence type="ECO:0008006" key="3">
    <source>
        <dbReference type="Google" id="ProtNLM"/>
    </source>
</evidence>
<accession>G8TQT1</accession>
<evidence type="ECO:0000313" key="2">
    <source>
        <dbReference type="Proteomes" id="UP000005438"/>
    </source>
</evidence>
<dbReference type="AlphaFoldDB" id="G8TQT1"/>